<protein>
    <submittedName>
        <fullName evidence="1">Uncharacterized protein</fullName>
    </submittedName>
</protein>
<organism evidence="1 2">
    <name type="scientific">Hymenobacter nivis</name>
    <dbReference type="NCBI Taxonomy" id="1850093"/>
    <lineage>
        <taxon>Bacteria</taxon>
        <taxon>Pseudomonadati</taxon>
        <taxon>Bacteroidota</taxon>
        <taxon>Cytophagia</taxon>
        <taxon>Cytophagales</taxon>
        <taxon>Hymenobacteraceae</taxon>
        <taxon>Hymenobacter</taxon>
    </lineage>
</organism>
<accession>A0A2Z3GQG0</accession>
<dbReference type="EMBL" id="CP029145">
    <property type="protein sequence ID" value="AWM34342.1"/>
    <property type="molecule type" value="Genomic_DNA"/>
</dbReference>
<dbReference type="OrthoDB" id="594725at2"/>
<sequence length="125" mass="13138">MANALAVPLGPHLAHLTATWYQADPLPPGTSLGLWIAGRLAQGLGVRLARGKPSNAGLLLRHLKTLSWSGFGVRTHRAPPGPLLLVGTTIRPPKLAPWRRRFCKSGKQGPGVASGLFGFPGGNRG</sequence>
<dbReference type="RefSeq" id="WP_109657383.1">
    <property type="nucleotide sequence ID" value="NZ_CP029145.1"/>
</dbReference>
<evidence type="ECO:0000313" key="1">
    <source>
        <dbReference type="EMBL" id="AWM34342.1"/>
    </source>
</evidence>
<proteinExistence type="predicted"/>
<gene>
    <name evidence="1" type="ORF">DDQ68_17045</name>
</gene>
<dbReference type="KEGG" id="hnv:DDQ68_17045"/>
<evidence type="ECO:0000313" key="2">
    <source>
        <dbReference type="Proteomes" id="UP000245999"/>
    </source>
</evidence>
<keyword evidence="2" id="KW-1185">Reference proteome</keyword>
<dbReference type="Proteomes" id="UP000245999">
    <property type="component" value="Chromosome"/>
</dbReference>
<dbReference type="AlphaFoldDB" id="A0A2Z3GQG0"/>
<name>A0A2Z3GQG0_9BACT</name>
<reference evidence="2" key="1">
    <citation type="submission" date="2018-04" db="EMBL/GenBank/DDBJ databases">
        <title>Complete genome of Antarctic heterotrophic bacterium Hymenobacter nivis.</title>
        <authorList>
            <person name="Terashima M."/>
        </authorList>
    </citation>
    <scope>NUCLEOTIDE SEQUENCE [LARGE SCALE GENOMIC DNA]</scope>
    <source>
        <strain evidence="2">NBRC 111535</strain>
    </source>
</reference>